<protein>
    <submittedName>
        <fullName evidence="4">Uncharacterized protein</fullName>
    </submittedName>
</protein>
<evidence type="ECO:0000313" key="5">
    <source>
        <dbReference type="Proteomes" id="UP001234787"/>
    </source>
</evidence>
<dbReference type="EMBL" id="BSEH01000118">
    <property type="protein sequence ID" value="GLJ57424.1"/>
    <property type="molecule type" value="Genomic_DNA"/>
</dbReference>
<dbReference type="PROSITE" id="PS50985">
    <property type="entry name" value="GRAS"/>
    <property type="match status" value="1"/>
</dbReference>
<reference evidence="4" key="1">
    <citation type="submission" date="2022-12" db="EMBL/GenBank/DDBJ databases">
        <title>Chromosome-Level Genome Assembly of Japanese Cedar (Cryptomeriajaponica D. Don).</title>
        <authorList>
            <person name="Fujino T."/>
            <person name="Yamaguchi K."/>
            <person name="Yokoyama T."/>
            <person name="Hamanaka T."/>
            <person name="Harazono Y."/>
            <person name="Kamada H."/>
            <person name="Kobayashi W."/>
            <person name="Ujino-Ihara T."/>
            <person name="Uchiyama K."/>
            <person name="Matsumoto A."/>
            <person name="Izuno A."/>
            <person name="Tsumura Y."/>
            <person name="Toyoda A."/>
            <person name="Shigenobu S."/>
            <person name="Moriguchi Y."/>
            <person name="Ueno S."/>
            <person name="Kasahara M."/>
        </authorList>
    </citation>
    <scope>NUCLEOTIDE SEQUENCE</scope>
</reference>
<evidence type="ECO:0000313" key="3">
    <source>
        <dbReference type="EMBL" id="GLJ57424.1"/>
    </source>
</evidence>
<proteinExistence type="predicted"/>
<dbReference type="Pfam" id="PF03514">
    <property type="entry name" value="GRAS"/>
    <property type="match status" value="1"/>
</dbReference>
<dbReference type="AlphaFoldDB" id="A0AAD3NR26"/>
<name>A0AAD3NR26_CRYJA</name>
<keyword evidence="1" id="KW-0805">Transcription regulation</keyword>
<comment type="caution">
    <text evidence="4">The sequence shown here is derived from an EMBL/GenBank/DDBJ whole genome shotgun (WGS) entry which is preliminary data.</text>
</comment>
<dbReference type="PANTHER" id="PTHR31636">
    <property type="entry name" value="OSJNBA0084A10.13 PROTEIN-RELATED"/>
    <property type="match status" value="1"/>
</dbReference>
<keyword evidence="2" id="KW-0804">Transcription</keyword>
<organism evidence="4 5">
    <name type="scientific">Cryptomeria japonica</name>
    <name type="common">Japanese cedar</name>
    <name type="synonym">Cupressus japonica</name>
    <dbReference type="NCBI Taxonomy" id="3369"/>
    <lineage>
        <taxon>Eukaryota</taxon>
        <taxon>Viridiplantae</taxon>
        <taxon>Streptophyta</taxon>
        <taxon>Embryophyta</taxon>
        <taxon>Tracheophyta</taxon>
        <taxon>Spermatophyta</taxon>
        <taxon>Pinopsida</taxon>
        <taxon>Pinidae</taxon>
        <taxon>Conifers II</taxon>
        <taxon>Cupressales</taxon>
        <taxon>Cupressaceae</taxon>
        <taxon>Cryptomeria</taxon>
    </lineage>
</organism>
<dbReference type="EMBL" id="BSEH01000143">
    <property type="protein sequence ID" value="GLJ57543.1"/>
    <property type="molecule type" value="Genomic_DNA"/>
</dbReference>
<keyword evidence="5" id="KW-1185">Reference proteome</keyword>
<evidence type="ECO:0000313" key="4">
    <source>
        <dbReference type="EMBL" id="GLJ57543.1"/>
    </source>
</evidence>
<evidence type="ECO:0000256" key="1">
    <source>
        <dbReference type="ARBA" id="ARBA00023015"/>
    </source>
</evidence>
<evidence type="ECO:0000256" key="2">
    <source>
        <dbReference type="ARBA" id="ARBA00023163"/>
    </source>
</evidence>
<accession>A0AAD3NR26</accession>
<dbReference type="Proteomes" id="UP001234787">
    <property type="component" value="Unassembled WGS sequence"/>
</dbReference>
<gene>
    <name evidence="3" type="ORF">SUGI_1328430</name>
    <name evidence="4" type="ORF">SUGI_1340860</name>
</gene>
<sequence length="131" mass="15115">MNGEELRKSGRRLHELAKSLAIPFLYSTVVIPKIEEIKEGVFAVESSEALVIYSSFILRTLLYDPVLLDNLLIVIKKLRPRIIVNTRIEGFHNSPCFVNGFIEVLLYYMADFDLFDAILTDRNDIKMVKHE</sequence>
<dbReference type="InterPro" id="IPR005202">
    <property type="entry name" value="TF_GRAS"/>
</dbReference>